<dbReference type="EMBL" id="QMFB01000019">
    <property type="protein sequence ID" value="RAV17422.1"/>
    <property type="molecule type" value="Genomic_DNA"/>
</dbReference>
<dbReference type="InterPro" id="IPR051344">
    <property type="entry name" value="Vgb"/>
</dbReference>
<dbReference type="Gene3D" id="2.130.10.10">
    <property type="entry name" value="YVTN repeat-like/Quinoprotein amine dehydrogenase"/>
    <property type="match status" value="1"/>
</dbReference>
<sequence length="660" mass="74748">MINHSRYGAPEFMGYPLKETFLLNCAVGIEDGQNMLYTLQTGRPPVFNVFDIDACRVVRSFPLSEDTHTCWTHKIDAEGNVYFATQATGRLYRYSPISKEVESLGYVLGESALYHICFDEERNVYVGTFPNAKIVKYDVKEKRFYDLGTVIEGEKYAMSMVYYKGFLYVGGNSASTSFYKVNVKSGEKERLKNPSISGVFDETQVRCYYMMTLVEHYLFAHTKLFDGTYVMLVYDLEQGRWLDFVLDKAFGHHVSPKLDGKVYLILEKRVKSFDLATCEIEETGMDYANYIMGGNWVRMKDQEKYPGNTYVTVNYDLGKPVLLNLQKKEVTVLENADFTDQPIEIRAMGTDPDGHIIFGGYMGTHGAVFDVATGDYRIFPIGQIEGMGTCGDKVYFGIYTQAQVHEFDPKLPIDTGNNPRFLRKIGEKQDRPFKVIEAEGKVVISSVPTYGELGGALTIFDPVGDTWAVYRNIVPNHSVISLAYRDGKIYASTCIWGGLGIDPIERDAKIFVFDLAKSQKVAEVTPKFPDFQDHLMHIGDISFGPDGLLWAVSKGFVFAMDPETLEIMKYRNINGYDWTVEGIRLVPICIRWGHDGLMYINANDTMAVFDIHSLDYKIIGGRATHFEIGKDGNLYYTDYSRLYRIDVSNTNEPVPGGKQI</sequence>
<dbReference type="PANTHER" id="PTHR40274:SF3">
    <property type="entry name" value="VIRGINIAMYCIN B LYASE"/>
    <property type="match status" value="1"/>
</dbReference>
<proteinExistence type="predicted"/>
<reference evidence="1 2" key="1">
    <citation type="journal article" date="2009" name="Int. J. Syst. Evol. Microbiol.">
        <title>Paenibacillus contaminans sp. nov., isolated from a contaminated laboratory plate.</title>
        <authorList>
            <person name="Chou J.H."/>
            <person name="Lee J.H."/>
            <person name="Lin M.C."/>
            <person name="Chang P.S."/>
            <person name="Arun A.B."/>
            <person name="Young C.C."/>
            <person name="Chen W.M."/>
        </authorList>
    </citation>
    <scope>NUCLEOTIDE SEQUENCE [LARGE SCALE GENOMIC DNA]</scope>
    <source>
        <strain evidence="1 2">CKOBP-6</strain>
    </source>
</reference>
<protein>
    <recommendedName>
        <fullName evidence="3">WD40 repeat domain-containing protein</fullName>
    </recommendedName>
</protein>
<evidence type="ECO:0000313" key="1">
    <source>
        <dbReference type="EMBL" id="RAV17422.1"/>
    </source>
</evidence>
<comment type="caution">
    <text evidence="1">The sequence shown here is derived from an EMBL/GenBank/DDBJ whole genome shotgun (WGS) entry which is preliminary data.</text>
</comment>
<dbReference type="InterPro" id="IPR011041">
    <property type="entry name" value="Quinoprot_gluc/sorb_DH_b-prop"/>
</dbReference>
<dbReference type="SUPFAM" id="SSF50952">
    <property type="entry name" value="Soluble quinoprotein glucose dehydrogenase"/>
    <property type="match status" value="1"/>
</dbReference>
<dbReference type="InterPro" id="IPR015943">
    <property type="entry name" value="WD40/YVTN_repeat-like_dom_sf"/>
</dbReference>
<dbReference type="RefSeq" id="WP_113034273.1">
    <property type="nucleotide sequence ID" value="NZ_QMFB01000019.1"/>
</dbReference>
<gene>
    <name evidence="1" type="ORF">DQG23_27680</name>
</gene>
<name>A0A329MCX3_9BACL</name>
<keyword evidence="2" id="KW-1185">Reference proteome</keyword>
<organism evidence="1 2">
    <name type="scientific">Paenibacillus contaminans</name>
    <dbReference type="NCBI Taxonomy" id="450362"/>
    <lineage>
        <taxon>Bacteria</taxon>
        <taxon>Bacillati</taxon>
        <taxon>Bacillota</taxon>
        <taxon>Bacilli</taxon>
        <taxon>Bacillales</taxon>
        <taxon>Paenibacillaceae</taxon>
        <taxon>Paenibacillus</taxon>
    </lineage>
</organism>
<accession>A0A329MCX3</accession>
<evidence type="ECO:0000313" key="2">
    <source>
        <dbReference type="Proteomes" id="UP000250369"/>
    </source>
</evidence>
<dbReference type="PANTHER" id="PTHR40274">
    <property type="entry name" value="VIRGINIAMYCIN B LYASE"/>
    <property type="match status" value="1"/>
</dbReference>
<dbReference type="SUPFAM" id="SSF82171">
    <property type="entry name" value="DPP6 N-terminal domain-like"/>
    <property type="match status" value="1"/>
</dbReference>
<evidence type="ECO:0008006" key="3">
    <source>
        <dbReference type="Google" id="ProtNLM"/>
    </source>
</evidence>
<dbReference type="Proteomes" id="UP000250369">
    <property type="component" value="Unassembled WGS sequence"/>
</dbReference>
<dbReference type="AlphaFoldDB" id="A0A329MCX3"/>
<dbReference type="OrthoDB" id="843723at2"/>